<proteinExistence type="predicted"/>
<evidence type="ECO:0000313" key="1">
    <source>
        <dbReference type="EMBL" id="MBX28728.1"/>
    </source>
</evidence>
<accession>A0A2P2MER5</accession>
<organism evidence="1">
    <name type="scientific">Rhizophora mucronata</name>
    <name type="common">Asiatic mangrove</name>
    <dbReference type="NCBI Taxonomy" id="61149"/>
    <lineage>
        <taxon>Eukaryota</taxon>
        <taxon>Viridiplantae</taxon>
        <taxon>Streptophyta</taxon>
        <taxon>Embryophyta</taxon>
        <taxon>Tracheophyta</taxon>
        <taxon>Spermatophyta</taxon>
        <taxon>Magnoliopsida</taxon>
        <taxon>eudicotyledons</taxon>
        <taxon>Gunneridae</taxon>
        <taxon>Pentapetalae</taxon>
        <taxon>rosids</taxon>
        <taxon>fabids</taxon>
        <taxon>Malpighiales</taxon>
        <taxon>Rhizophoraceae</taxon>
        <taxon>Rhizophora</taxon>
    </lineage>
</organism>
<name>A0A2P2MER5_RHIMU</name>
<dbReference type="EMBL" id="GGEC01048244">
    <property type="protein sequence ID" value="MBX28728.1"/>
    <property type="molecule type" value="Transcribed_RNA"/>
</dbReference>
<protein>
    <submittedName>
        <fullName evidence="1">Uncharacterized protein</fullName>
    </submittedName>
</protein>
<sequence>MLPGTACSFPLGFCVFDEYTPKLQTL</sequence>
<dbReference type="EMBL" id="GGEC01048242">
    <property type="protein sequence ID" value="MBX28726.1"/>
    <property type="molecule type" value="Transcribed_RNA"/>
</dbReference>
<dbReference type="AlphaFoldDB" id="A0A2P2MER5"/>
<reference evidence="1" key="1">
    <citation type="submission" date="2018-02" db="EMBL/GenBank/DDBJ databases">
        <title>Rhizophora mucronata_Transcriptome.</title>
        <authorList>
            <person name="Meera S.P."/>
            <person name="Sreeshan A."/>
            <person name="Augustine A."/>
        </authorList>
    </citation>
    <scope>NUCLEOTIDE SEQUENCE</scope>
    <source>
        <tissue evidence="1">Leaf</tissue>
    </source>
</reference>